<dbReference type="AlphaFoldDB" id="A0A9P6YBQ3"/>
<dbReference type="PANTHER" id="PTHR47642">
    <property type="entry name" value="ATP-DEPENDENT DNA HELICASE"/>
    <property type="match status" value="1"/>
</dbReference>
<sequence>MRNHEFDESVVSFINKRSVHKSQLSLSCLRLYTTRQRAAVATEKSHAEFPGEGQGFQGDSMGTIDLIEYMEEENICLKKRLPNENDAIYWIQRISRQVPGTRHTRTQFPIVPVFAITIHKAQSAIIDCVGIHLDNMLSHGQIYVAMSCVRKLEALRFLSTETPLNVKRKLGVDIDAVEIIRKEKRI</sequence>
<name>A0A9P6YBQ3_RHIOR</name>
<proteinExistence type="predicted"/>
<reference evidence="1" key="1">
    <citation type="journal article" date="2020" name="Microb. Genom.">
        <title>Genetic diversity of clinical and environmental Mucorales isolates obtained from an investigation of mucormycosis cases among solid organ transplant recipients.</title>
        <authorList>
            <person name="Nguyen M.H."/>
            <person name="Kaul D."/>
            <person name="Muto C."/>
            <person name="Cheng S.J."/>
            <person name="Richter R.A."/>
            <person name="Bruno V.M."/>
            <person name="Liu G."/>
            <person name="Beyhan S."/>
            <person name="Sundermann A.J."/>
            <person name="Mounaud S."/>
            <person name="Pasculle A.W."/>
            <person name="Nierman W.C."/>
            <person name="Driscoll E."/>
            <person name="Cumbie R."/>
            <person name="Clancy C.J."/>
            <person name="Dupont C.L."/>
        </authorList>
    </citation>
    <scope>NUCLEOTIDE SEQUENCE</scope>
    <source>
        <strain evidence="1">GL16</strain>
    </source>
</reference>
<dbReference type="InterPro" id="IPR051055">
    <property type="entry name" value="PIF1_helicase"/>
</dbReference>
<dbReference type="CDD" id="cd18809">
    <property type="entry name" value="SF1_C_RecD"/>
    <property type="match status" value="1"/>
</dbReference>
<evidence type="ECO:0000313" key="2">
    <source>
        <dbReference type="Proteomes" id="UP000717996"/>
    </source>
</evidence>
<dbReference type="InterPro" id="IPR027417">
    <property type="entry name" value="P-loop_NTPase"/>
</dbReference>
<dbReference type="OrthoDB" id="432234at2759"/>
<protein>
    <recommendedName>
        <fullName evidence="3">ATP-dependent DNA helicase</fullName>
    </recommendedName>
</protein>
<dbReference type="Proteomes" id="UP000717996">
    <property type="component" value="Unassembled WGS sequence"/>
</dbReference>
<dbReference type="SUPFAM" id="SSF52540">
    <property type="entry name" value="P-loop containing nucleoside triphosphate hydrolases"/>
    <property type="match status" value="1"/>
</dbReference>
<evidence type="ECO:0008006" key="3">
    <source>
        <dbReference type="Google" id="ProtNLM"/>
    </source>
</evidence>
<organism evidence="1 2">
    <name type="scientific">Rhizopus oryzae</name>
    <name type="common">Mucormycosis agent</name>
    <name type="synonym">Rhizopus arrhizus var. delemar</name>
    <dbReference type="NCBI Taxonomy" id="64495"/>
    <lineage>
        <taxon>Eukaryota</taxon>
        <taxon>Fungi</taxon>
        <taxon>Fungi incertae sedis</taxon>
        <taxon>Mucoromycota</taxon>
        <taxon>Mucoromycotina</taxon>
        <taxon>Mucoromycetes</taxon>
        <taxon>Mucorales</taxon>
        <taxon>Mucorineae</taxon>
        <taxon>Rhizopodaceae</taxon>
        <taxon>Rhizopus</taxon>
    </lineage>
</organism>
<gene>
    <name evidence="1" type="ORF">G6F51_006153</name>
</gene>
<dbReference type="PANTHER" id="PTHR47642:SF5">
    <property type="entry name" value="ATP-DEPENDENT DNA HELICASE"/>
    <property type="match status" value="1"/>
</dbReference>
<evidence type="ECO:0000313" key="1">
    <source>
        <dbReference type="EMBL" id="KAG1544290.1"/>
    </source>
</evidence>
<comment type="caution">
    <text evidence="1">The sequence shown here is derived from an EMBL/GenBank/DDBJ whole genome shotgun (WGS) entry which is preliminary data.</text>
</comment>
<dbReference type="EMBL" id="JAANIT010000812">
    <property type="protein sequence ID" value="KAG1544290.1"/>
    <property type="molecule type" value="Genomic_DNA"/>
</dbReference>
<accession>A0A9P6YBQ3</accession>